<name>A0A0D0HS36_9BACL</name>
<dbReference type="RefSeq" id="WP_042534212.1">
    <property type="nucleotide sequence ID" value="NZ_JXTG01000002.1"/>
</dbReference>
<dbReference type="PATRIC" id="fig|265546.4.peg.658"/>
<accession>A0A0D0HS36</accession>
<proteinExistence type="predicted"/>
<evidence type="ECO:0000313" key="4">
    <source>
        <dbReference type="Proteomes" id="UP000032047"/>
    </source>
</evidence>
<dbReference type="InterPro" id="IPR010154">
    <property type="entry name" value="CRISPR-assoc_Cas7/Cst2/DevR"/>
</dbReference>
<dbReference type="NCBIfam" id="TIGR01875">
    <property type="entry name" value="cas_MJ0381"/>
    <property type="match status" value="1"/>
</dbReference>
<organism evidence="3 4">
    <name type="scientific">Anoxybacillus ayderensis</name>
    <dbReference type="NCBI Taxonomy" id="265546"/>
    <lineage>
        <taxon>Bacteria</taxon>
        <taxon>Bacillati</taxon>
        <taxon>Bacillota</taxon>
        <taxon>Bacilli</taxon>
        <taxon>Bacillales</taxon>
        <taxon>Anoxybacillaceae</taxon>
        <taxon>Anoxybacillus</taxon>
    </lineage>
</organism>
<protein>
    <submittedName>
        <fullName evidence="3">CRISPR-associated protein Cas7/Cst2/DevR, subtype I-B/TNEAP</fullName>
    </submittedName>
</protein>
<sequence length="301" mass="33769">MKKALTMTAIFQANSLNYGEGIANISELKKFHRGDGEVYTYASRQSIRYDIVRLGNELFGWNLDTVTKASDGGKSVVQFKKDISIRDSVEMDLFGYLKTKKGEGGEKRPAVVRLSHAISLEPYKSDLEFLNNMGLASRIGQDANLANIEQHHSFYTYTITIDLNHVGVDGEIELPSEEKANRVLQLLEVLKVLNRNIRGRQENLSPLFVIGGMYNVANPFFLGRMQLSVTGNGWAIQTKPIKETMEQTFAGEAIGKDTRIGILSGVFANEGELYDVFNEQVMPVELFFQYVSKQIQAYYGV</sequence>
<dbReference type="EMBL" id="JXTG01000002">
    <property type="protein sequence ID" value="KIP22092.1"/>
    <property type="molecule type" value="Genomic_DNA"/>
</dbReference>
<dbReference type="AlphaFoldDB" id="A0A0D0HS36"/>
<dbReference type="InterPro" id="IPR013414">
    <property type="entry name" value="Cas7/Cst2/DevR_sub_I-B/Tneap"/>
</dbReference>
<keyword evidence="1" id="KW-0051">Antiviral defense</keyword>
<dbReference type="GO" id="GO:0051607">
    <property type="term" value="P:defense response to virus"/>
    <property type="evidence" value="ECO:0007669"/>
    <property type="project" value="UniProtKB-KW"/>
</dbReference>
<evidence type="ECO:0000256" key="1">
    <source>
        <dbReference type="ARBA" id="ARBA00023118"/>
    </source>
</evidence>
<dbReference type="Proteomes" id="UP000032047">
    <property type="component" value="Unassembled WGS sequence"/>
</dbReference>
<evidence type="ECO:0000313" key="3">
    <source>
        <dbReference type="EMBL" id="KIP22092.1"/>
    </source>
</evidence>
<dbReference type="Pfam" id="PF01905">
    <property type="entry name" value="DevR"/>
    <property type="match status" value="1"/>
</dbReference>
<comment type="caution">
    <text evidence="3">The sequence shown here is derived from an EMBL/GenBank/DDBJ whole genome shotgun (WGS) entry which is preliminary data.</text>
</comment>
<comment type="function">
    <text evidence="2">CRISPR (clustered regularly interspaced short palindromic repeat) is an adaptive immune system that provides protection against mobile genetic elements (viruses, transposable elements and conjugative plasmids). CRISPR clusters contain spacers, sequences complementary to antecedent mobile elements, and target invading nucleic acids. CRISPR clusters are transcribed and processed into CRISPR RNA (crRNA).</text>
</comment>
<gene>
    <name evidence="3" type="ORF">JV16_00639</name>
</gene>
<keyword evidence="4" id="KW-1185">Reference proteome</keyword>
<evidence type="ECO:0000256" key="2">
    <source>
        <dbReference type="ARBA" id="ARBA00025626"/>
    </source>
</evidence>
<dbReference type="NCBIfam" id="TIGR02585">
    <property type="entry name" value="cas_Cst2_DevR"/>
    <property type="match status" value="1"/>
</dbReference>
<reference evidence="3 4" key="1">
    <citation type="submission" date="2015-01" db="EMBL/GenBank/DDBJ databases">
        <title>Genome sequence of Anoxybacillus ayderensis strain AB04.</title>
        <authorList>
            <person name="Belduz A.O."/>
            <person name="Canakci S."/>
            <person name="Chan K.-G."/>
            <person name="Kahar U.M."/>
            <person name="Yaakob A.S."/>
            <person name="Chan C.S."/>
            <person name="Goh K.M."/>
        </authorList>
    </citation>
    <scope>NUCLEOTIDE SEQUENCE [LARGE SCALE GENOMIC DNA]</scope>
    <source>
        <strain evidence="3 4">AB04</strain>
    </source>
</reference>